<name>A0A4U5N6A9_STECR</name>
<dbReference type="OrthoDB" id="7289984at2759"/>
<evidence type="ECO:0000256" key="4">
    <source>
        <dbReference type="RuleBase" id="RU000363"/>
    </source>
</evidence>
<keyword evidence="2" id="KW-0521">NADP</keyword>
<dbReference type="PANTHER" id="PTHR43963">
    <property type="entry name" value="CARBONYL REDUCTASE 1-RELATED"/>
    <property type="match status" value="1"/>
</dbReference>
<proteinExistence type="inferred from homology"/>
<evidence type="ECO:0000256" key="1">
    <source>
        <dbReference type="ARBA" id="ARBA00006484"/>
    </source>
</evidence>
<evidence type="ECO:0000313" key="5">
    <source>
        <dbReference type="EMBL" id="TKR78048.1"/>
    </source>
</evidence>
<keyword evidence="3" id="KW-0560">Oxidoreductase</keyword>
<dbReference type="AlphaFoldDB" id="A0A4U5N6A9"/>
<dbReference type="STRING" id="34508.A0A4U5N6A9"/>
<gene>
    <name evidence="5" type="ORF">L596_018917</name>
</gene>
<reference evidence="5 6" key="1">
    <citation type="journal article" date="2015" name="Genome Biol.">
        <title>Comparative genomics of Steinernema reveals deeply conserved gene regulatory networks.</title>
        <authorList>
            <person name="Dillman A.R."/>
            <person name="Macchietto M."/>
            <person name="Porter C.F."/>
            <person name="Rogers A."/>
            <person name="Williams B."/>
            <person name="Antoshechkin I."/>
            <person name="Lee M.M."/>
            <person name="Goodwin Z."/>
            <person name="Lu X."/>
            <person name="Lewis E.E."/>
            <person name="Goodrich-Blair H."/>
            <person name="Stock S.P."/>
            <person name="Adams B.J."/>
            <person name="Sternberg P.W."/>
            <person name="Mortazavi A."/>
        </authorList>
    </citation>
    <scope>NUCLEOTIDE SEQUENCE [LARGE SCALE GENOMIC DNA]</scope>
    <source>
        <strain evidence="5 6">ALL</strain>
    </source>
</reference>
<comment type="similarity">
    <text evidence="1 4">Belongs to the short-chain dehydrogenases/reductases (SDR) family.</text>
</comment>
<dbReference type="PRINTS" id="PR00080">
    <property type="entry name" value="SDRFAMILY"/>
</dbReference>
<dbReference type="SUPFAM" id="SSF51735">
    <property type="entry name" value="NAD(P)-binding Rossmann-fold domains"/>
    <property type="match status" value="1"/>
</dbReference>
<accession>A0A4U5N6A9</accession>
<sequence length="274" mass="29533">MSSQRVFVVTGSNRGIGFAIVKGLAERVSNGIVYLTSRKVEDGEKSVAEIKKTLGDKMTSEVRAIQLDITDEASGKRLADHLQKTHGGFDVLVNNAGFAFHNDATEPAHVQAEVTIGINYYGTRLVSSILTPLIRSGGRVVNICSMAGIMTGRYSQGLIDLLHNPNVSIADVDKFVENYKELAKCDGRKAGGYPESAYMVSKAAEIALTMSQARELKPKGVKVNGCCPGYVATNMSNFKGPLTIEEGADTPLYLALDANAPDGEFVKDRKITVW</sequence>
<evidence type="ECO:0000256" key="3">
    <source>
        <dbReference type="ARBA" id="ARBA00023002"/>
    </source>
</evidence>
<dbReference type="PRINTS" id="PR00081">
    <property type="entry name" value="GDHRDH"/>
</dbReference>
<dbReference type="InterPro" id="IPR002347">
    <property type="entry name" value="SDR_fam"/>
</dbReference>
<evidence type="ECO:0000256" key="2">
    <source>
        <dbReference type="ARBA" id="ARBA00022857"/>
    </source>
</evidence>
<evidence type="ECO:0000313" key="6">
    <source>
        <dbReference type="Proteomes" id="UP000298663"/>
    </source>
</evidence>
<comment type="caution">
    <text evidence="5">The sequence shown here is derived from an EMBL/GenBank/DDBJ whole genome shotgun (WGS) entry which is preliminary data.</text>
</comment>
<reference evidence="5 6" key="2">
    <citation type="journal article" date="2019" name="G3 (Bethesda)">
        <title>Hybrid Assembly of the Genome of the Entomopathogenic Nematode Steinernema carpocapsae Identifies the X-Chromosome.</title>
        <authorList>
            <person name="Serra L."/>
            <person name="Macchietto M."/>
            <person name="Macias-Munoz A."/>
            <person name="McGill C.J."/>
            <person name="Rodriguez I.M."/>
            <person name="Rodriguez B."/>
            <person name="Murad R."/>
            <person name="Mortazavi A."/>
        </authorList>
    </citation>
    <scope>NUCLEOTIDE SEQUENCE [LARGE SCALE GENOMIC DNA]</scope>
    <source>
        <strain evidence="5 6">ALL</strain>
    </source>
</reference>
<dbReference type="PANTHER" id="PTHR43963:SF6">
    <property type="entry name" value="CHAIN DEHYDROGENASE FAMILY PROTEIN, PUTATIVE (AFU_ORTHOLOGUE AFUA_3G15350)-RELATED"/>
    <property type="match status" value="1"/>
</dbReference>
<keyword evidence="6" id="KW-1185">Reference proteome</keyword>
<dbReference type="Proteomes" id="UP000298663">
    <property type="component" value="Unassembled WGS sequence"/>
</dbReference>
<dbReference type="Gene3D" id="3.40.50.720">
    <property type="entry name" value="NAD(P)-binding Rossmann-like Domain"/>
    <property type="match status" value="1"/>
</dbReference>
<protein>
    <submittedName>
        <fullName evidence="5">Uncharacterized protein</fullName>
    </submittedName>
</protein>
<dbReference type="EMBL" id="AZBU02000005">
    <property type="protein sequence ID" value="TKR78048.1"/>
    <property type="molecule type" value="Genomic_DNA"/>
</dbReference>
<organism evidence="5 6">
    <name type="scientific">Steinernema carpocapsae</name>
    <name type="common">Entomopathogenic nematode</name>
    <dbReference type="NCBI Taxonomy" id="34508"/>
    <lineage>
        <taxon>Eukaryota</taxon>
        <taxon>Metazoa</taxon>
        <taxon>Ecdysozoa</taxon>
        <taxon>Nematoda</taxon>
        <taxon>Chromadorea</taxon>
        <taxon>Rhabditida</taxon>
        <taxon>Tylenchina</taxon>
        <taxon>Panagrolaimomorpha</taxon>
        <taxon>Strongyloidoidea</taxon>
        <taxon>Steinernematidae</taxon>
        <taxon>Steinernema</taxon>
    </lineage>
</organism>
<dbReference type="Pfam" id="PF00106">
    <property type="entry name" value="adh_short"/>
    <property type="match status" value="2"/>
</dbReference>
<dbReference type="InterPro" id="IPR036291">
    <property type="entry name" value="NAD(P)-bd_dom_sf"/>
</dbReference>
<dbReference type="GO" id="GO:0016491">
    <property type="term" value="F:oxidoreductase activity"/>
    <property type="evidence" value="ECO:0007669"/>
    <property type="project" value="UniProtKB-KW"/>
</dbReference>